<comment type="similarity">
    <text evidence="2 3">Belongs to the peptidase M14 family.</text>
</comment>
<proteinExistence type="inferred from homology"/>
<sequence length="175" mass="20019">MQENSARPKENLEECEQEQETANKEVIIVDAATHGNEWITTMVALKVINELVMNSVPNVKLLNAFDWYILPMVNPDGYELKLWKKNRSTNGGQYGTRLNGPSPLSCPKLYRGLRTKRLSSTLRPARVGWVSQRVVQLQNTPVRRVLVQQRMMPLGLCWRVGVSLLCWRVCVPQQC</sequence>
<organism evidence="5 6">
    <name type="scientific">Drosophila guanche</name>
    <name type="common">Fruit fly</name>
    <dbReference type="NCBI Taxonomy" id="7266"/>
    <lineage>
        <taxon>Eukaryota</taxon>
        <taxon>Metazoa</taxon>
        <taxon>Ecdysozoa</taxon>
        <taxon>Arthropoda</taxon>
        <taxon>Hexapoda</taxon>
        <taxon>Insecta</taxon>
        <taxon>Pterygota</taxon>
        <taxon>Neoptera</taxon>
        <taxon>Endopterygota</taxon>
        <taxon>Diptera</taxon>
        <taxon>Brachycera</taxon>
        <taxon>Muscomorpha</taxon>
        <taxon>Ephydroidea</taxon>
        <taxon>Drosophilidae</taxon>
        <taxon>Drosophila</taxon>
        <taxon>Sophophora</taxon>
    </lineage>
</organism>
<keyword evidence="5" id="KW-0378">Hydrolase</keyword>
<gene>
    <name evidence="5" type="ORF">DGUA_6G007844</name>
</gene>
<dbReference type="Proteomes" id="UP000268350">
    <property type="component" value="Unassembled WGS sequence"/>
</dbReference>
<comment type="cofactor">
    <cofactor evidence="1">
        <name>Zn(2+)</name>
        <dbReference type="ChEBI" id="CHEBI:29105"/>
    </cofactor>
</comment>
<dbReference type="GO" id="GO:0006508">
    <property type="term" value="P:proteolysis"/>
    <property type="evidence" value="ECO:0007669"/>
    <property type="project" value="InterPro"/>
</dbReference>
<evidence type="ECO:0000313" key="5">
    <source>
        <dbReference type="EMBL" id="SPP77200.1"/>
    </source>
</evidence>
<evidence type="ECO:0000256" key="2">
    <source>
        <dbReference type="ARBA" id="ARBA00005988"/>
    </source>
</evidence>
<reference evidence="6" key="1">
    <citation type="submission" date="2018-01" db="EMBL/GenBank/DDBJ databases">
        <authorList>
            <person name="Alioto T."/>
            <person name="Alioto T."/>
        </authorList>
    </citation>
    <scope>NUCLEOTIDE SEQUENCE [LARGE SCALE GENOMIC DNA]</scope>
</reference>
<keyword evidence="6" id="KW-1185">Reference proteome</keyword>
<accession>A0A3B0JNW2</accession>
<name>A0A3B0JNW2_DROGU</name>
<evidence type="ECO:0000256" key="1">
    <source>
        <dbReference type="ARBA" id="ARBA00001947"/>
    </source>
</evidence>
<dbReference type="Pfam" id="PF00246">
    <property type="entry name" value="Peptidase_M14"/>
    <property type="match status" value="1"/>
</dbReference>
<feature type="domain" description="Peptidase M14" evidence="4">
    <location>
        <begin position="1"/>
        <end position="175"/>
    </location>
</feature>
<dbReference type="PROSITE" id="PS52035">
    <property type="entry name" value="PEPTIDASE_M14"/>
    <property type="match status" value="1"/>
</dbReference>
<keyword evidence="5" id="KW-0121">Carboxypeptidase</keyword>
<dbReference type="SMART" id="SM00631">
    <property type="entry name" value="Zn_pept"/>
    <property type="match status" value="1"/>
</dbReference>
<dbReference type="InterPro" id="IPR000834">
    <property type="entry name" value="Peptidase_M14"/>
</dbReference>
<keyword evidence="5" id="KW-0645">Protease</keyword>
<dbReference type="SUPFAM" id="SSF53187">
    <property type="entry name" value="Zn-dependent exopeptidases"/>
    <property type="match status" value="1"/>
</dbReference>
<dbReference type="Gene3D" id="3.40.630.10">
    <property type="entry name" value="Zn peptidases"/>
    <property type="match status" value="1"/>
</dbReference>
<evidence type="ECO:0000313" key="6">
    <source>
        <dbReference type="Proteomes" id="UP000268350"/>
    </source>
</evidence>
<dbReference type="EMBL" id="OUUW01000002">
    <property type="protein sequence ID" value="SPP77200.1"/>
    <property type="molecule type" value="Genomic_DNA"/>
</dbReference>
<dbReference type="STRING" id="7266.A0A3B0JNW2"/>
<evidence type="ECO:0000259" key="4">
    <source>
        <dbReference type="PROSITE" id="PS52035"/>
    </source>
</evidence>
<dbReference type="GO" id="GO:0004181">
    <property type="term" value="F:metallocarboxypeptidase activity"/>
    <property type="evidence" value="ECO:0007669"/>
    <property type="project" value="InterPro"/>
</dbReference>
<dbReference type="PANTHER" id="PTHR11705:SF91">
    <property type="entry name" value="FI01817P-RELATED"/>
    <property type="match status" value="1"/>
</dbReference>
<protein>
    <submittedName>
        <fullName evidence="5">Blast:Metallocarboxypeptidase A-like protein MCYG_01475</fullName>
    </submittedName>
</protein>
<comment type="caution">
    <text evidence="3">Lacks conserved residue(s) required for the propagation of feature annotation.</text>
</comment>
<dbReference type="GO" id="GO:0008270">
    <property type="term" value="F:zinc ion binding"/>
    <property type="evidence" value="ECO:0007669"/>
    <property type="project" value="InterPro"/>
</dbReference>
<dbReference type="AlphaFoldDB" id="A0A3B0JNW2"/>
<dbReference type="PANTHER" id="PTHR11705">
    <property type="entry name" value="PROTEASE FAMILY M14 CARBOXYPEPTIDASE A,B"/>
    <property type="match status" value="1"/>
</dbReference>
<dbReference type="GO" id="GO:0005615">
    <property type="term" value="C:extracellular space"/>
    <property type="evidence" value="ECO:0007669"/>
    <property type="project" value="TreeGrafter"/>
</dbReference>
<evidence type="ECO:0000256" key="3">
    <source>
        <dbReference type="PROSITE-ProRule" id="PRU01379"/>
    </source>
</evidence>